<evidence type="ECO:0000313" key="2">
    <source>
        <dbReference type="Proteomes" id="UP000220397"/>
    </source>
</evidence>
<dbReference type="AlphaFoldDB" id="A0A9X6VCF2"/>
<reference evidence="1 2" key="1">
    <citation type="submission" date="2017-09" db="EMBL/GenBank/DDBJ databases">
        <title>Large-scale bioinformatics analysis of Bacillus genomes uncovers conserved roles of natural products in bacterial physiology.</title>
        <authorList>
            <consortium name="Agbiome Team Llc"/>
            <person name="Bleich R.M."/>
            <person name="Kirk G.J."/>
            <person name="Santa Maria K.C."/>
            <person name="Allen S.E."/>
            <person name="Farag S."/>
            <person name="Shank E.A."/>
            <person name="Bowers A."/>
        </authorList>
    </citation>
    <scope>NUCLEOTIDE SEQUENCE [LARGE SCALE GENOMIC DNA]</scope>
    <source>
        <strain evidence="1 2">AFS015413</strain>
    </source>
</reference>
<accession>A0A9X6VCF2</accession>
<dbReference type="RefSeq" id="WP_098368816.1">
    <property type="nucleotide sequence ID" value="NZ_JARSYC010000018.1"/>
</dbReference>
<name>A0A9X6VCF2_BACTU</name>
<evidence type="ECO:0000313" key="1">
    <source>
        <dbReference type="EMBL" id="PFB07951.1"/>
    </source>
</evidence>
<dbReference type="Pfam" id="PF13424">
    <property type="entry name" value="TPR_12"/>
    <property type="match status" value="1"/>
</dbReference>
<comment type="caution">
    <text evidence="1">The sequence shown here is derived from an EMBL/GenBank/DDBJ whole genome shotgun (WGS) entry which is preliminary data.</text>
</comment>
<dbReference type="SMART" id="SM00028">
    <property type="entry name" value="TPR"/>
    <property type="match status" value="5"/>
</dbReference>
<protein>
    <recommendedName>
        <fullName evidence="3">Tetratricopeptide repeat protein</fullName>
    </recommendedName>
</protein>
<gene>
    <name evidence="1" type="ORF">CN398_09470</name>
</gene>
<evidence type="ECO:0008006" key="3">
    <source>
        <dbReference type="Google" id="ProtNLM"/>
    </source>
</evidence>
<proteinExistence type="predicted"/>
<dbReference type="Gene3D" id="1.25.40.10">
    <property type="entry name" value="Tetratricopeptide repeat domain"/>
    <property type="match status" value="1"/>
</dbReference>
<dbReference type="EMBL" id="NTUS01000026">
    <property type="protein sequence ID" value="PFB07951.1"/>
    <property type="molecule type" value="Genomic_DNA"/>
</dbReference>
<dbReference type="SUPFAM" id="SSF48452">
    <property type="entry name" value="TPR-like"/>
    <property type="match status" value="1"/>
</dbReference>
<organism evidence="1 2">
    <name type="scientific">Bacillus thuringiensis</name>
    <dbReference type="NCBI Taxonomy" id="1428"/>
    <lineage>
        <taxon>Bacteria</taxon>
        <taxon>Bacillati</taxon>
        <taxon>Bacillota</taxon>
        <taxon>Bacilli</taxon>
        <taxon>Bacillales</taxon>
        <taxon>Bacillaceae</taxon>
        <taxon>Bacillus</taxon>
        <taxon>Bacillus cereus group</taxon>
    </lineage>
</organism>
<dbReference type="Pfam" id="PF18801">
    <property type="entry name" value="RapH_N"/>
    <property type="match status" value="1"/>
</dbReference>
<sequence length="364" mass="42499">MNTKFLTQEALAKLLDEWYREIKKQNVDMATKLREEVVGYVKNNKLSETSQFHYHLISFRHQVLTDGIHIGQDSFDKINEFPVPSDNVLSYYYHLFKAIYCTFLLNIKEAHYHFDEASYLLESISDELEKAEFYYRTAVLYHHNNQSMLAIKNTLKAKEIYEQYPGNELNIASCENAFASTCVLLQQFEQAEESYNTAITLLQKANKDDLVLRIRNNLGWLYASQNLSELAIRHLSEVSENIPNHFKAIFLQAREYYKLNELTTAVTFIEKGSSICHQLGNEEYKWHFAILKALTSGASIEETDEVVSLGLTYFEKESLWEYVNEYSEMLAVKYYSVENHQKASHYFFKAHEAKKELDKKGALQ</sequence>
<dbReference type="InterPro" id="IPR019734">
    <property type="entry name" value="TPR_rpt"/>
</dbReference>
<dbReference type="InterPro" id="IPR011990">
    <property type="entry name" value="TPR-like_helical_dom_sf"/>
</dbReference>
<dbReference type="Proteomes" id="UP000220397">
    <property type="component" value="Unassembled WGS sequence"/>
</dbReference>